<dbReference type="GO" id="GO:0005829">
    <property type="term" value="C:cytosol"/>
    <property type="evidence" value="ECO:0007669"/>
    <property type="project" value="TreeGrafter"/>
</dbReference>
<reference evidence="5" key="1">
    <citation type="submission" date="2022-01" db="EMBL/GenBank/DDBJ databases">
        <authorList>
            <person name="King R."/>
        </authorList>
    </citation>
    <scope>NUCLEOTIDE SEQUENCE</scope>
</reference>
<feature type="transmembrane region" description="Helical" evidence="3">
    <location>
        <begin position="45"/>
        <end position="68"/>
    </location>
</feature>
<dbReference type="GO" id="GO:0005524">
    <property type="term" value="F:ATP binding"/>
    <property type="evidence" value="ECO:0007669"/>
    <property type="project" value="UniProtKB-UniRule"/>
</dbReference>
<dbReference type="SUPFAM" id="SSF53218">
    <property type="entry name" value="Molybdenum cofactor biosynthesis proteins"/>
    <property type="match status" value="1"/>
</dbReference>
<dbReference type="GO" id="GO:0007529">
    <property type="term" value="P:establishment of synaptic specificity at neuromuscular junction"/>
    <property type="evidence" value="ECO:0007669"/>
    <property type="project" value="TreeGrafter"/>
</dbReference>
<gene>
    <name evidence="5" type="ORF">PHYEVI_LOCUS11042</name>
</gene>
<dbReference type="GO" id="GO:0046872">
    <property type="term" value="F:metal ion binding"/>
    <property type="evidence" value="ECO:0007669"/>
    <property type="project" value="UniProtKB-UniRule"/>
</dbReference>
<evidence type="ECO:0000259" key="4">
    <source>
        <dbReference type="Pfam" id="PF00994"/>
    </source>
</evidence>
<evidence type="ECO:0000256" key="2">
    <source>
        <dbReference type="RuleBase" id="RU365090"/>
    </source>
</evidence>
<organism evidence="5 6">
    <name type="scientific">Phyllotreta striolata</name>
    <name type="common">Striped flea beetle</name>
    <name type="synonym">Crioceris striolata</name>
    <dbReference type="NCBI Taxonomy" id="444603"/>
    <lineage>
        <taxon>Eukaryota</taxon>
        <taxon>Metazoa</taxon>
        <taxon>Ecdysozoa</taxon>
        <taxon>Arthropoda</taxon>
        <taxon>Hexapoda</taxon>
        <taxon>Insecta</taxon>
        <taxon>Pterygota</taxon>
        <taxon>Neoptera</taxon>
        <taxon>Endopterygota</taxon>
        <taxon>Coleoptera</taxon>
        <taxon>Polyphaga</taxon>
        <taxon>Cucujiformia</taxon>
        <taxon>Chrysomeloidea</taxon>
        <taxon>Chrysomelidae</taxon>
        <taxon>Galerucinae</taxon>
        <taxon>Alticini</taxon>
        <taxon>Phyllotreta</taxon>
    </lineage>
</organism>
<feature type="domain" description="MoaB/Mog" evidence="4">
    <location>
        <begin position="2"/>
        <end position="69"/>
    </location>
</feature>
<comment type="catalytic activity">
    <reaction evidence="2">
        <text>adenylyl-molybdopterin + molybdate = Mo-molybdopterin + AMP + H(+)</text>
        <dbReference type="Rhea" id="RHEA:35047"/>
        <dbReference type="ChEBI" id="CHEBI:15378"/>
        <dbReference type="ChEBI" id="CHEBI:36264"/>
        <dbReference type="ChEBI" id="CHEBI:62727"/>
        <dbReference type="ChEBI" id="CHEBI:71302"/>
        <dbReference type="ChEBI" id="CHEBI:456215"/>
    </reaction>
</comment>
<dbReference type="InterPro" id="IPR038987">
    <property type="entry name" value="MoeA-like"/>
</dbReference>
<dbReference type="AlphaFoldDB" id="A0A9N9TU84"/>
<evidence type="ECO:0000256" key="1">
    <source>
        <dbReference type="ARBA" id="ARBA00007589"/>
    </source>
</evidence>
<keyword evidence="6" id="KW-1185">Reference proteome</keyword>
<protein>
    <recommendedName>
        <fullName evidence="4">MoaB/Mog domain-containing protein</fullName>
    </recommendedName>
</protein>
<keyword evidence="2" id="KW-0460">Magnesium</keyword>
<dbReference type="InterPro" id="IPR001453">
    <property type="entry name" value="MoaB/Mog_dom"/>
</dbReference>
<dbReference type="GO" id="GO:0006777">
    <property type="term" value="P:Mo-molybdopterin cofactor biosynthetic process"/>
    <property type="evidence" value="ECO:0007669"/>
    <property type="project" value="UniProtKB-UniRule"/>
</dbReference>
<comment type="function">
    <text evidence="2">Catalyzes two steps in the biosynthesis of the molybdenum cofactor. In the first step, molybdopterin is adenylated. Subsequently, molybdate is inserted into adenylated molybdopterin and AMP is released.</text>
</comment>
<keyword evidence="2" id="KW-0808">Transferase</keyword>
<evidence type="ECO:0000313" key="5">
    <source>
        <dbReference type="EMBL" id="CAG9864792.1"/>
    </source>
</evidence>
<dbReference type="GO" id="GO:0061598">
    <property type="term" value="F:molybdopterin adenylyltransferase activity"/>
    <property type="evidence" value="ECO:0007669"/>
    <property type="project" value="UniProtKB-UniRule"/>
</dbReference>
<dbReference type="Pfam" id="PF00994">
    <property type="entry name" value="MoCF_biosynth"/>
    <property type="match status" value="1"/>
</dbReference>
<dbReference type="PANTHER" id="PTHR10192">
    <property type="entry name" value="MOLYBDOPTERIN BIOSYNTHESIS PROTEIN"/>
    <property type="match status" value="1"/>
</dbReference>
<comment type="similarity">
    <text evidence="2">Belongs to the MoeA family.</text>
</comment>
<keyword evidence="3" id="KW-0472">Membrane</keyword>
<sequence length="90" mass="10196">MGELDMLKRVLVEDFQATIHFSRVNMKPGKYTTFATLMYNETLKIVFGLTGNPSSCAITCILFVIPALRLMEKSLYERFLPISISPSAFK</sequence>
<evidence type="ECO:0000256" key="3">
    <source>
        <dbReference type="SAM" id="Phobius"/>
    </source>
</evidence>
<keyword evidence="3" id="KW-1133">Transmembrane helix</keyword>
<keyword evidence="3" id="KW-0812">Transmembrane</keyword>
<keyword evidence="2" id="KW-0479">Metal-binding</keyword>
<dbReference type="GO" id="GO:0030425">
    <property type="term" value="C:dendrite"/>
    <property type="evidence" value="ECO:0007669"/>
    <property type="project" value="TreeGrafter"/>
</dbReference>
<evidence type="ECO:0000313" key="6">
    <source>
        <dbReference type="Proteomes" id="UP001153712"/>
    </source>
</evidence>
<name>A0A9N9TU84_PHYSR</name>
<comment type="cofactor">
    <cofactor evidence="2">
        <name>Mg(2+)</name>
        <dbReference type="ChEBI" id="CHEBI:18420"/>
    </cofactor>
</comment>
<dbReference type="Proteomes" id="UP001153712">
    <property type="component" value="Chromosome 8"/>
</dbReference>
<dbReference type="PANTHER" id="PTHR10192:SF5">
    <property type="entry name" value="GEPHYRIN"/>
    <property type="match status" value="1"/>
</dbReference>
<keyword evidence="2" id="KW-0501">Molybdenum cofactor biosynthesis</keyword>
<comment type="pathway">
    <text evidence="2">Cofactor biosynthesis; molybdopterin biosynthesis.</text>
</comment>
<dbReference type="GO" id="GO:0072579">
    <property type="term" value="P:glycine receptor clustering"/>
    <property type="evidence" value="ECO:0007669"/>
    <property type="project" value="TreeGrafter"/>
</dbReference>
<proteinExistence type="inferred from homology"/>
<dbReference type="GO" id="GO:0099634">
    <property type="term" value="C:postsynaptic specialization membrane"/>
    <property type="evidence" value="ECO:0007669"/>
    <property type="project" value="GOC"/>
</dbReference>
<dbReference type="Gene3D" id="3.40.980.10">
    <property type="entry name" value="MoaB/Mog-like domain"/>
    <property type="match status" value="1"/>
</dbReference>
<feature type="non-terminal residue" evidence="5">
    <location>
        <position position="90"/>
    </location>
</feature>
<dbReference type="OrthoDB" id="4349954at2759"/>
<keyword evidence="2" id="KW-0500">Molybdenum</keyword>
<dbReference type="GO" id="GO:0098970">
    <property type="term" value="P:postsynaptic neurotransmitter receptor diffusion trapping"/>
    <property type="evidence" value="ECO:0007669"/>
    <property type="project" value="TreeGrafter"/>
</dbReference>
<dbReference type="InterPro" id="IPR036425">
    <property type="entry name" value="MoaB/Mog-like_dom_sf"/>
</dbReference>
<dbReference type="GO" id="GO:0097112">
    <property type="term" value="P:gamma-aminobutyric acid receptor clustering"/>
    <property type="evidence" value="ECO:0007669"/>
    <property type="project" value="TreeGrafter"/>
</dbReference>
<dbReference type="GO" id="GO:0061599">
    <property type="term" value="F:molybdopterin molybdotransferase activity"/>
    <property type="evidence" value="ECO:0007669"/>
    <property type="project" value="UniProtKB-UniRule"/>
</dbReference>
<comment type="catalytic activity">
    <reaction evidence="2">
        <text>molybdopterin + ATP + H(+) = adenylyl-molybdopterin + diphosphate</text>
        <dbReference type="Rhea" id="RHEA:31331"/>
        <dbReference type="ChEBI" id="CHEBI:15378"/>
        <dbReference type="ChEBI" id="CHEBI:30616"/>
        <dbReference type="ChEBI" id="CHEBI:33019"/>
        <dbReference type="ChEBI" id="CHEBI:58698"/>
        <dbReference type="ChEBI" id="CHEBI:62727"/>
    </reaction>
</comment>
<accession>A0A9N9TU84</accession>
<dbReference type="EMBL" id="OU900101">
    <property type="protein sequence ID" value="CAG9864792.1"/>
    <property type="molecule type" value="Genomic_DNA"/>
</dbReference>
<comment type="similarity">
    <text evidence="1">In the N-terminal section; belongs to the MoaB/Mog family.</text>
</comment>